<organism evidence="2 3">
    <name type="scientific">Aphanothece hegewaldii CCALA 016</name>
    <dbReference type="NCBI Taxonomy" id="2107694"/>
    <lineage>
        <taxon>Bacteria</taxon>
        <taxon>Bacillati</taxon>
        <taxon>Cyanobacteriota</taxon>
        <taxon>Cyanophyceae</taxon>
        <taxon>Oscillatoriophycideae</taxon>
        <taxon>Chroococcales</taxon>
        <taxon>Aphanothecaceae</taxon>
        <taxon>Aphanothece</taxon>
    </lineage>
</organism>
<protein>
    <submittedName>
        <fullName evidence="2">ATP-binding protein</fullName>
    </submittedName>
</protein>
<keyword evidence="2" id="KW-0547">Nucleotide-binding</keyword>
<dbReference type="Proteomes" id="UP000239001">
    <property type="component" value="Unassembled WGS sequence"/>
</dbReference>
<evidence type="ECO:0000259" key="1">
    <source>
        <dbReference type="Pfam" id="PF13581"/>
    </source>
</evidence>
<name>A0A2T1LYR2_9CHRO</name>
<dbReference type="Pfam" id="PF13581">
    <property type="entry name" value="HATPase_c_2"/>
    <property type="match status" value="1"/>
</dbReference>
<dbReference type="Gene3D" id="3.30.565.10">
    <property type="entry name" value="Histidine kinase-like ATPase, C-terminal domain"/>
    <property type="match status" value="1"/>
</dbReference>
<dbReference type="InterPro" id="IPR036890">
    <property type="entry name" value="HATPase_C_sf"/>
</dbReference>
<dbReference type="CDD" id="cd16936">
    <property type="entry name" value="HATPase_RsbW-like"/>
    <property type="match status" value="1"/>
</dbReference>
<sequence>MDSKEAIAQLKVFFKLESDLKALDQVLGYFDQLNQPWIPRKDWLQCQLALAEGFTNAVRHAHKNLPREVPIEIEITLEHDGLEIRIWDYGSPFDLNAFLANQHKNLDHFAGHGQGLPILQKIATHLSYLRTEDNRNCLLIIKPFSDLNSSQLTDE</sequence>
<dbReference type="GO" id="GO:0005524">
    <property type="term" value="F:ATP binding"/>
    <property type="evidence" value="ECO:0007669"/>
    <property type="project" value="UniProtKB-KW"/>
</dbReference>
<dbReference type="SUPFAM" id="SSF55874">
    <property type="entry name" value="ATPase domain of HSP90 chaperone/DNA topoisomerase II/histidine kinase"/>
    <property type="match status" value="1"/>
</dbReference>
<feature type="domain" description="Histidine kinase/HSP90-like ATPase" evidence="1">
    <location>
        <begin position="17"/>
        <end position="142"/>
    </location>
</feature>
<dbReference type="InterPro" id="IPR003594">
    <property type="entry name" value="HATPase_dom"/>
</dbReference>
<keyword evidence="2" id="KW-0067">ATP-binding</keyword>
<dbReference type="AlphaFoldDB" id="A0A2T1LYR2"/>
<evidence type="ECO:0000313" key="3">
    <source>
        <dbReference type="Proteomes" id="UP000239001"/>
    </source>
</evidence>
<dbReference type="OrthoDB" id="424943at2"/>
<accession>A0A2T1LYR2</accession>
<reference evidence="2 3" key="1">
    <citation type="submission" date="2018-03" db="EMBL/GenBank/DDBJ databases">
        <title>The ancient ancestry and fast evolution of plastids.</title>
        <authorList>
            <person name="Moore K.R."/>
            <person name="Magnabosco C."/>
            <person name="Momper L."/>
            <person name="Gold D.A."/>
            <person name="Bosak T."/>
            <person name="Fournier G.P."/>
        </authorList>
    </citation>
    <scope>NUCLEOTIDE SEQUENCE [LARGE SCALE GENOMIC DNA]</scope>
    <source>
        <strain evidence="2 3">CCALA 016</strain>
    </source>
</reference>
<dbReference type="EMBL" id="PXOH01000008">
    <property type="protein sequence ID" value="PSF37530.1"/>
    <property type="molecule type" value="Genomic_DNA"/>
</dbReference>
<evidence type="ECO:0000313" key="2">
    <source>
        <dbReference type="EMBL" id="PSF37530.1"/>
    </source>
</evidence>
<comment type="caution">
    <text evidence="2">The sequence shown here is derived from an EMBL/GenBank/DDBJ whole genome shotgun (WGS) entry which is preliminary data.</text>
</comment>
<gene>
    <name evidence="2" type="ORF">C7H19_10205</name>
</gene>
<reference evidence="2 3" key="2">
    <citation type="submission" date="2018-03" db="EMBL/GenBank/DDBJ databases">
        <authorList>
            <person name="Keele B.F."/>
        </authorList>
    </citation>
    <scope>NUCLEOTIDE SEQUENCE [LARGE SCALE GENOMIC DNA]</scope>
    <source>
        <strain evidence="2 3">CCALA 016</strain>
    </source>
</reference>
<proteinExistence type="predicted"/>
<keyword evidence="3" id="KW-1185">Reference proteome</keyword>